<organism evidence="1 2">
    <name type="scientific">Coffea arabica</name>
    <name type="common">Arabian coffee</name>
    <dbReference type="NCBI Taxonomy" id="13443"/>
    <lineage>
        <taxon>Eukaryota</taxon>
        <taxon>Viridiplantae</taxon>
        <taxon>Streptophyta</taxon>
        <taxon>Embryophyta</taxon>
        <taxon>Tracheophyta</taxon>
        <taxon>Spermatophyta</taxon>
        <taxon>Magnoliopsida</taxon>
        <taxon>eudicotyledons</taxon>
        <taxon>Gunneridae</taxon>
        <taxon>Pentapetalae</taxon>
        <taxon>asterids</taxon>
        <taxon>lamiids</taxon>
        <taxon>Gentianales</taxon>
        <taxon>Rubiaceae</taxon>
        <taxon>Ixoroideae</taxon>
        <taxon>Gardenieae complex</taxon>
        <taxon>Bertiereae - Coffeeae clade</taxon>
        <taxon>Coffeeae</taxon>
        <taxon>Coffea</taxon>
    </lineage>
</organism>
<protein>
    <recommendedName>
        <fullName evidence="3">Endonuclease/exonuclease/phosphatase domain-containing protein</fullName>
    </recommendedName>
</protein>
<dbReference type="GeneID" id="140012648"/>
<dbReference type="PANTHER" id="PTHR33710">
    <property type="entry name" value="BNAC02G09200D PROTEIN"/>
    <property type="match status" value="1"/>
</dbReference>
<evidence type="ECO:0000313" key="1">
    <source>
        <dbReference type="Proteomes" id="UP001652660"/>
    </source>
</evidence>
<dbReference type="Gene3D" id="3.60.10.10">
    <property type="entry name" value="Endonuclease/exonuclease/phosphatase"/>
    <property type="match status" value="1"/>
</dbReference>
<keyword evidence="1" id="KW-1185">Reference proteome</keyword>
<dbReference type="Proteomes" id="UP001652660">
    <property type="component" value="Chromosome 8e"/>
</dbReference>
<dbReference type="InterPro" id="IPR036691">
    <property type="entry name" value="Endo/exonu/phosph_ase_sf"/>
</dbReference>
<name>A0ABM4VBV6_COFAR</name>
<sequence>MAHDSWSSVGMATFVYAKCTRSEHRALWSNLVSITGTATWPWIVGGDFNVISSVLEYVGRAAQDLGAIADFNETIQGCSLTEVPFSGSFFTWTGVRAGTRVWKRLDRPLVNQAWLDFAATTTMQHLSRTASEHSPLLLTIRKDGAWVAKQRELEVQQRETEYKALQTDDARSVLHRAQAQLLSSLRHNEEFWQQKARIKWAKDGDSNTSFFHAAVQDKRAKLAIHRIKDNAWTWVEEDEQIAAVAERFFKDLLFADKPVEAGALVQHIPSLVTRDQNKRQLEEVTLEEVRQVVFNLDSNSAPGSDGFSGTFFTHCWDIIAEDIL</sequence>
<reference evidence="2" key="1">
    <citation type="submission" date="2025-08" db="UniProtKB">
        <authorList>
            <consortium name="RefSeq"/>
        </authorList>
    </citation>
    <scope>IDENTIFICATION</scope>
    <source>
        <tissue evidence="2">Leaves</tissue>
    </source>
</reference>
<dbReference type="RefSeq" id="XP_071917025.1">
    <property type="nucleotide sequence ID" value="XM_072060924.1"/>
</dbReference>
<dbReference type="SUPFAM" id="SSF56219">
    <property type="entry name" value="DNase I-like"/>
    <property type="match status" value="1"/>
</dbReference>
<evidence type="ECO:0008006" key="3">
    <source>
        <dbReference type="Google" id="ProtNLM"/>
    </source>
</evidence>
<dbReference type="PANTHER" id="PTHR33710:SF64">
    <property type="entry name" value="ENDONUCLEASE_EXONUCLEASE_PHOSPHATASE DOMAIN-CONTAINING PROTEIN"/>
    <property type="match status" value="1"/>
</dbReference>
<gene>
    <name evidence="2" type="primary">LOC140012648</name>
</gene>
<accession>A0ABM4VBV6</accession>
<evidence type="ECO:0000313" key="2">
    <source>
        <dbReference type="RefSeq" id="XP_071917025.1"/>
    </source>
</evidence>
<proteinExistence type="predicted"/>